<dbReference type="PANTHER" id="PTHR43130">
    <property type="entry name" value="ARAC-FAMILY TRANSCRIPTIONAL REGULATOR"/>
    <property type="match status" value="1"/>
</dbReference>
<keyword evidence="5" id="KW-1185">Reference proteome</keyword>
<sequence length="314" mass="33989">MRNWTNPAVAPQEVAVLLFPRFSNLCLANAVEPLRAANEILMREAYRWRFVTLDGETVESSSGLPVLPHGPLRDHPGGDHLVVLSSYDVRHHATPAAAAALKSAAHRFGHVVGMDTGAWLLAQAGLLDGARATIHWAEMTAFSERFDTIETVSDRVVTCGNRTTSGGAMAAFDTVLAMIRAAHGEALGLEVSAFFLHRTAEPPVDRMFRGPASPLVEQAITLMSGALETPLPIATLAARLQTTQRTLTRAFQADLGAAPKAVYKWLRLAAARRYAEQSDYSITEIALRCGYAGAAAMTRAFVAQYGRPPRSFRP</sequence>
<reference evidence="4 5" key="1">
    <citation type="submission" date="2016-10" db="EMBL/GenBank/DDBJ databases">
        <authorList>
            <person name="Varghese N."/>
            <person name="Submissions S."/>
        </authorList>
    </citation>
    <scope>NUCLEOTIDE SEQUENCE [LARGE SCALE GENOMIC DNA]</scope>
    <source>
        <strain evidence="4 5">FF3</strain>
    </source>
</reference>
<dbReference type="RefSeq" id="WP_074835687.1">
    <property type="nucleotide sequence ID" value="NZ_CBDCHJ010000006.1"/>
</dbReference>
<dbReference type="Gene3D" id="3.40.50.880">
    <property type="match status" value="1"/>
</dbReference>
<evidence type="ECO:0000256" key="1">
    <source>
        <dbReference type="ARBA" id="ARBA00023015"/>
    </source>
</evidence>
<dbReference type="InterPro" id="IPR018060">
    <property type="entry name" value="HTH_AraC"/>
</dbReference>
<dbReference type="Gene3D" id="1.10.10.60">
    <property type="entry name" value="Homeodomain-like"/>
    <property type="match status" value="1"/>
</dbReference>
<evidence type="ECO:0000313" key="4">
    <source>
        <dbReference type="EMBL" id="SEJ10584.1"/>
    </source>
</evidence>
<keyword evidence="1" id="KW-0805">Transcription regulation</keyword>
<dbReference type="GeneID" id="80817588"/>
<dbReference type="Pfam" id="PF12833">
    <property type="entry name" value="HTH_18"/>
    <property type="match status" value="1"/>
</dbReference>
<organism evidence="4 5">
    <name type="scientific">Marinovum algicola</name>
    <dbReference type="NCBI Taxonomy" id="42444"/>
    <lineage>
        <taxon>Bacteria</taxon>
        <taxon>Pseudomonadati</taxon>
        <taxon>Pseudomonadota</taxon>
        <taxon>Alphaproteobacteria</taxon>
        <taxon>Rhodobacterales</taxon>
        <taxon>Roseobacteraceae</taxon>
        <taxon>Marinovum</taxon>
    </lineage>
</organism>
<dbReference type="EMBL" id="FNYY01000003">
    <property type="protein sequence ID" value="SEJ10584.1"/>
    <property type="molecule type" value="Genomic_DNA"/>
</dbReference>
<dbReference type="SUPFAM" id="SSF52317">
    <property type="entry name" value="Class I glutamine amidotransferase-like"/>
    <property type="match status" value="1"/>
</dbReference>
<comment type="caution">
    <text evidence="4">The sequence shown here is derived from an EMBL/GenBank/DDBJ whole genome shotgun (WGS) entry which is preliminary data.</text>
</comment>
<accession>A0A975W8I4</accession>
<dbReference type="SMART" id="SM00342">
    <property type="entry name" value="HTH_ARAC"/>
    <property type="match status" value="1"/>
</dbReference>
<protein>
    <submittedName>
        <fullName evidence="4">Transcriptional regulator GlxA family, contains an amidase domain and an AraC-type DNA-binding HTH domain</fullName>
    </submittedName>
</protein>
<dbReference type="InterPro" id="IPR052158">
    <property type="entry name" value="INH-QAR"/>
</dbReference>
<gene>
    <name evidence="4" type="ORF">SAMN04487940_103230</name>
</gene>
<feature type="domain" description="HTH araC/xylS-type" evidence="3">
    <location>
        <begin position="217"/>
        <end position="314"/>
    </location>
</feature>
<dbReference type="Pfam" id="PF01965">
    <property type="entry name" value="DJ-1_PfpI"/>
    <property type="match status" value="1"/>
</dbReference>
<proteinExistence type="predicted"/>
<dbReference type="GO" id="GO:0043565">
    <property type="term" value="F:sequence-specific DNA binding"/>
    <property type="evidence" value="ECO:0007669"/>
    <property type="project" value="InterPro"/>
</dbReference>
<dbReference type="SUPFAM" id="SSF46689">
    <property type="entry name" value="Homeodomain-like"/>
    <property type="match status" value="1"/>
</dbReference>
<evidence type="ECO:0000256" key="2">
    <source>
        <dbReference type="ARBA" id="ARBA00023163"/>
    </source>
</evidence>
<dbReference type="InterPro" id="IPR009057">
    <property type="entry name" value="Homeodomain-like_sf"/>
</dbReference>
<keyword evidence="2" id="KW-0804">Transcription</keyword>
<dbReference type="PROSITE" id="PS01124">
    <property type="entry name" value="HTH_ARAC_FAMILY_2"/>
    <property type="match status" value="1"/>
</dbReference>
<dbReference type="InterPro" id="IPR029062">
    <property type="entry name" value="Class_I_gatase-like"/>
</dbReference>
<dbReference type="CDD" id="cd03136">
    <property type="entry name" value="GATase1_AraC_ArgR_like"/>
    <property type="match status" value="1"/>
</dbReference>
<dbReference type="AlphaFoldDB" id="A0A975W8I4"/>
<evidence type="ECO:0000313" key="5">
    <source>
        <dbReference type="Proteomes" id="UP000182932"/>
    </source>
</evidence>
<dbReference type="InterPro" id="IPR002818">
    <property type="entry name" value="DJ-1/PfpI"/>
</dbReference>
<evidence type="ECO:0000259" key="3">
    <source>
        <dbReference type="PROSITE" id="PS01124"/>
    </source>
</evidence>
<name>A0A975W8I4_9RHOB</name>
<dbReference type="PANTHER" id="PTHR43130:SF3">
    <property type="entry name" value="HTH-TYPE TRANSCRIPTIONAL REGULATOR RV1931C"/>
    <property type="match status" value="1"/>
</dbReference>
<dbReference type="Proteomes" id="UP000182932">
    <property type="component" value="Unassembled WGS sequence"/>
</dbReference>
<dbReference type="GO" id="GO:0003700">
    <property type="term" value="F:DNA-binding transcription factor activity"/>
    <property type="evidence" value="ECO:0007669"/>
    <property type="project" value="InterPro"/>
</dbReference>
<keyword evidence="4" id="KW-0238">DNA-binding</keyword>